<name>A0AC60P9A7_IXOPE</name>
<proteinExistence type="predicted"/>
<accession>A0AC60P9A7</accession>
<reference evidence="1 2" key="1">
    <citation type="journal article" date="2020" name="Cell">
        <title>Large-Scale Comparative Analyses of Tick Genomes Elucidate Their Genetic Diversity and Vector Capacities.</title>
        <authorList>
            <consortium name="Tick Genome and Microbiome Consortium (TIGMIC)"/>
            <person name="Jia N."/>
            <person name="Wang J."/>
            <person name="Shi W."/>
            <person name="Du L."/>
            <person name="Sun Y."/>
            <person name="Zhan W."/>
            <person name="Jiang J.F."/>
            <person name="Wang Q."/>
            <person name="Zhang B."/>
            <person name="Ji P."/>
            <person name="Bell-Sakyi L."/>
            <person name="Cui X.M."/>
            <person name="Yuan T.T."/>
            <person name="Jiang B.G."/>
            <person name="Yang W.F."/>
            <person name="Lam T.T."/>
            <person name="Chang Q.C."/>
            <person name="Ding S.J."/>
            <person name="Wang X.J."/>
            <person name="Zhu J.G."/>
            <person name="Ruan X.D."/>
            <person name="Zhao L."/>
            <person name="Wei J.T."/>
            <person name="Ye R.Z."/>
            <person name="Que T.C."/>
            <person name="Du C.H."/>
            <person name="Zhou Y.H."/>
            <person name="Cheng J.X."/>
            <person name="Dai P.F."/>
            <person name="Guo W.B."/>
            <person name="Han X.H."/>
            <person name="Huang E.J."/>
            <person name="Li L.F."/>
            <person name="Wei W."/>
            <person name="Gao Y.C."/>
            <person name="Liu J.Z."/>
            <person name="Shao H.Z."/>
            <person name="Wang X."/>
            <person name="Wang C.C."/>
            <person name="Yang T.C."/>
            <person name="Huo Q.B."/>
            <person name="Li W."/>
            <person name="Chen H.Y."/>
            <person name="Chen S.E."/>
            <person name="Zhou L.G."/>
            <person name="Ni X.B."/>
            <person name="Tian J.H."/>
            <person name="Sheng Y."/>
            <person name="Liu T."/>
            <person name="Pan Y.S."/>
            <person name="Xia L.Y."/>
            <person name="Li J."/>
            <person name="Zhao F."/>
            <person name="Cao W.C."/>
        </authorList>
    </citation>
    <scope>NUCLEOTIDE SEQUENCE [LARGE SCALE GENOMIC DNA]</scope>
    <source>
        <strain evidence="1">Iper-2018</strain>
    </source>
</reference>
<comment type="caution">
    <text evidence="1">The sequence shown here is derived from an EMBL/GenBank/DDBJ whole genome shotgun (WGS) entry which is preliminary data.</text>
</comment>
<dbReference type="Proteomes" id="UP000805193">
    <property type="component" value="Unassembled WGS sequence"/>
</dbReference>
<evidence type="ECO:0000313" key="2">
    <source>
        <dbReference type="Proteomes" id="UP000805193"/>
    </source>
</evidence>
<keyword evidence="2" id="KW-1185">Reference proteome</keyword>
<protein>
    <submittedName>
        <fullName evidence="1">Uncharacterized protein</fullName>
    </submittedName>
</protein>
<organism evidence="1 2">
    <name type="scientific">Ixodes persulcatus</name>
    <name type="common">Taiga tick</name>
    <dbReference type="NCBI Taxonomy" id="34615"/>
    <lineage>
        <taxon>Eukaryota</taxon>
        <taxon>Metazoa</taxon>
        <taxon>Ecdysozoa</taxon>
        <taxon>Arthropoda</taxon>
        <taxon>Chelicerata</taxon>
        <taxon>Arachnida</taxon>
        <taxon>Acari</taxon>
        <taxon>Parasitiformes</taxon>
        <taxon>Ixodida</taxon>
        <taxon>Ixodoidea</taxon>
        <taxon>Ixodidae</taxon>
        <taxon>Ixodinae</taxon>
        <taxon>Ixodes</taxon>
    </lineage>
</organism>
<sequence length="497" mass="55152">MLKNMSDKSRAELLNLANASWEKADVRFIPKPGKPPHVDNLHPISLTSCVGKVVERMVFKRLQRHLDVTDQMPPTMNGIRRHLSTQDVSVQLHELVIKKAKTPTQRAILALDLKGAFDYVAPESILRNLRQMGCGKRIFKYVQDFLSNRSATIEIGEEKSKPIALGDRGTSQVSVLSPLLFNLAILPLRALLQGIEGKNRALYADDITVWTSRAVEKTVHEFAKSCGLSCSPQKSELLVIKPRKKKGEQENVRITIDGTNITPTTQARILDVIFQNNGKVGASIDKIKTSAGRRVPAKLGRQEAERKETGPLPRLWAHKIDSKPLPRNMRPGRNDGRRAARIVALSETLDQIEEEEEWLTLYTDASLPTFSSKATLAVTTKDVLVTCGSIKTYFPEVAEEAAIALALAQPKGNELSHQFAREMDHRVEEVCDFVKPIPSPLTIPTTPPHPSSSLSERWETLLTSPLLEHQLVLISRGQAAKEAYGSREEGTTSIDGV</sequence>
<evidence type="ECO:0000313" key="1">
    <source>
        <dbReference type="EMBL" id="KAG0416010.1"/>
    </source>
</evidence>
<dbReference type="EMBL" id="JABSTQ010010997">
    <property type="protein sequence ID" value="KAG0416010.1"/>
    <property type="molecule type" value="Genomic_DNA"/>
</dbReference>
<gene>
    <name evidence="1" type="ORF">HPB47_006825</name>
</gene>